<evidence type="ECO:0000256" key="6">
    <source>
        <dbReference type="SAM" id="Phobius"/>
    </source>
</evidence>
<dbReference type="InterPro" id="IPR001179">
    <property type="entry name" value="PPIase_FKBP_dom"/>
</dbReference>
<keyword evidence="6" id="KW-0472">Membrane</keyword>
<evidence type="ECO:0000256" key="2">
    <source>
        <dbReference type="ARBA" id="ARBA00013194"/>
    </source>
</evidence>
<dbReference type="PROSITE" id="PS50059">
    <property type="entry name" value="FKBP_PPIASE"/>
    <property type="match status" value="1"/>
</dbReference>
<dbReference type="Pfam" id="PF00254">
    <property type="entry name" value="FKBP_C"/>
    <property type="match status" value="1"/>
</dbReference>
<keyword evidence="4 5" id="KW-0413">Isomerase</keyword>
<dbReference type="EC" id="5.2.1.8" evidence="2 5"/>
<feature type="transmembrane region" description="Helical" evidence="6">
    <location>
        <begin position="239"/>
        <end position="258"/>
    </location>
</feature>
<keyword evidence="10" id="KW-1185">Reference proteome</keyword>
<evidence type="ECO:0000313" key="10">
    <source>
        <dbReference type="Proteomes" id="UP000693970"/>
    </source>
</evidence>
<reference evidence="9" key="1">
    <citation type="journal article" date="2021" name="Sci. Rep.">
        <title>Diploid genomic architecture of Nitzschia inconspicua, an elite biomass production diatom.</title>
        <authorList>
            <person name="Oliver A."/>
            <person name="Podell S."/>
            <person name="Pinowska A."/>
            <person name="Traller J.C."/>
            <person name="Smith S.R."/>
            <person name="McClure R."/>
            <person name="Beliaev A."/>
            <person name="Bohutskyi P."/>
            <person name="Hill E.A."/>
            <person name="Rabines A."/>
            <person name="Zheng H."/>
            <person name="Allen L.Z."/>
            <person name="Kuo A."/>
            <person name="Grigoriev I.V."/>
            <person name="Allen A.E."/>
            <person name="Hazlebeck D."/>
            <person name="Allen E.E."/>
        </authorList>
    </citation>
    <scope>NUCLEOTIDE SEQUENCE</scope>
    <source>
        <strain evidence="9">Hildebrandi</strain>
    </source>
</reference>
<evidence type="ECO:0000256" key="3">
    <source>
        <dbReference type="ARBA" id="ARBA00023110"/>
    </source>
</evidence>
<dbReference type="InterPro" id="IPR050689">
    <property type="entry name" value="FKBP-type_PPIase"/>
</dbReference>
<gene>
    <name evidence="9" type="ORF">IV203_015305</name>
</gene>
<keyword evidence="3 5" id="KW-0697">Rotamase</keyword>
<comment type="caution">
    <text evidence="9">The sequence shown here is derived from an EMBL/GenBank/DDBJ whole genome shotgun (WGS) entry which is preliminary data.</text>
</comment>
<reference evidence="9" key="2">
    <citation type="submission" date="2021-04" db="EMBL/GenBank/DDBJ databases">
        <authorList>
            <person name="Podell S."/>
        </authorList>
    </citation>
    <scope>NUCLEOTIDE SEQUENCE</scope>
    <source>
        <strain evidence="9">Hildebrandi</strain>
    </source>
</reference>
<evidence type="ECO:0000313" key="9">
    <source>
        <dbReference type="EMBL" id="KAG7358716.1"/>
    </source>
</evidence>
<dbReference type="GO" id="GO:0005737">
    <property type="term" value="C:cytoplasm"/>
    <property type="evidence" value="ECO:0007669"/>
    <property type="project" value="TreeGrafter"/>
</dbReference>
<evidence type="ECO:0000259" key="8">
    <source>
        <dbReference type="PROSITE" id="PS50059"/>
    </source>
</evidence>
<evidence type="ECO:0000256" key="5">
    <source>
        <dbReference type="PROSITE-ProRule" id="PRU00277"/>
    </source>
</evidence>
<name>A0A9K3LCF3_9STRA</name>
<proteinExistence type="predicted"/>
<dbReference type="GO" id="GO:0003755">
    <property type="term" value="F:peptidyl-prolyl cis-trans isomerase activity"/>
    <property type="evidence" value="ECO:0007669"/>
    <property type="project" value="UniProtKB-KW"/>
</dbReference>
<dbReference type="PANTHER" id="PTHR10516:SF443">
    <property type="entry name" value="FK506-BINDING PROTEIN 59-RELATED"/>
    <property type="match status" value="1"/>
</dbReference>
<comment type="catalytic activity">
    <reaction evidence="1 5">
        <text>[protein]-peptidylproline (omega=180) = [protein]-peptidylproline (omega=0)</text>
        <dbReference type="Rhea" id="RHEA:16237"/>
        <dbReference type="Rhea" id="RHEA-COMP:10747"/>
        <dbReference type="Rhea" id="RHEA-COMP:10748"/>
        <dbReference type="ChEBI" id="CHEBI:83833"/>
        <dbReference type="ChEBI" id="CHEBI:83834"/>
        <dbReference type="EC" id="5.2.1.8"/>
    </reaction>
</comment>
<dbReference type="EMBL" id="JAGRRH010000014">
    <property type="protein sequence ID" value="KAG7358716.1"/>
    <property type="molecule type" value="Genomic_DNA"/>
</dbReference>
<evidence type="ECO:0000256" key="1">
    <source>
        <dbReference type="ARBA" id="ARBA00000971"/>
    </source>
</evidence>
<dbReference type="PANTHER" id="PTHR10516">
    <property type="entry name" value="PEPTIDYL-PROLYL CIS-TRANS ISOMERASE"/>
    <property type="match status" value="1"/>
</dbReference>
<organism evidence="9 10">
    <name type="scientific">Nitzschia inconspicua</name>
    <dbReference type="NCBI Taxonomy" id="303405"/>
    <lineage>
        <taxon>Eukaryota</taxon>
        <taxon>Sar</taxon>
        <taxon>Stramenopiles</taxon>
        <taxon>Ochrophyta</taxon>
        <taxon>Bacillariophyta</taxon>
        <taxon>Bacillariophyceae</taxon>
        <taxon>Bacillariophycidae</taxon>
        <taxon>Bacillariales</taxon>
        <taxon>Bacillariaceae</taxon>
        <taxon>Nitzschia</taxon>
    </lineage>
</organism>
<accession>A0A9K3LCF3</accession>
<protein>
    <recommendedName>
        <fullName evidence="2 5">peptidylprolyl isomerase</fullName>
        <ecNumber evidence="2 5">5.2.1.8</ecNumber>
    </recommendedName>
</protein>
<feature type="domain" description="PPIase FKBP-type" evidence="8">
    <location>
        <begin position="77"/>
        <end position="162"/>
    </location>
</feature>
<dbReference type="Proteomes" id="UP000693970">
    <property type="component" value="Unassembled WGS sequence"/>
</dbReference>
<evidence type="ECO:0000256" key="7">
    <source>
        <dbReference type="SAM" id="SignalP"/>
    </source>
</evidence>
<keyword evidence="7" id="KW-0732">Signal</keyword>
<dbReference type="AlphaFoldDB" id="A0A9K3LCF3"/>
<evidence type="ECO:0000256" key="4">
    <source>
        <dbReference type="ARBA" id="ARBA00023235"/>
    </source>
</evidence>
<feature type="signal peptide" evidence="7">
    <location>
        <begin position="1"/>
        <end position="23"/>
    </location>
</feature>
<sequence length="290" mass="31112">MASFSSFSRQFLVVAVLVVMAHSFVPSPSIRQSACGQLKNKVRSQGTTIISSTTGTIPEGLVKTITKPGSGERANLGDIATVKYSCYVPDGKPFAKATKQKMVVGDGTMIPGWDKALRSMSVGERAVIRITDPELAYGTAGIPTLVPPNSPIELDVELLDVQPPTLNIDFDSIANAENTPRTASDIAAAYEQRLQQKALEGPAKEGLEGFIEKAKNFYFFGFFEGETGQQAPWFLRPSITFPLAFLIVGAAFYVSYIAGAISERGASSVDELDEIILSGSLVLNTLFDGM</sequence>
<dbReference type="OrthoDB" id="1902587at2759"/>
<keyword evidence="6" id="KW-0812">Transmembrane</keyword>
<feature type="chain" id="PRO_5039937424" description="peptidylprolyl isomerase" evidence="7">
    <location>
        <begin position="24"/>
        <end position="290"/>
    </location>
</feature>
<keyword evidence="6" id="KW-1133">Transmembrane helix</keyword>